<feature type="region of interest" description="Disordered" evidence="1">
    <location>
        <begin position="781"/>
        <end position="806"/>
    </location>
</feature>
<feature type="compositionally biased region" description="Low complexity" evidence="1">
    <location>
        <begin position="69"/>
        <end position="79"/>
    </location>
</feature>
<gene>
    <name evidence="3" type="ORF">FB45DRAFT_827670</name>
</gene>
<feature type="compositionally biased region" description="Low complexity" evidence="1">
    <location>
        <begin position="90"/>
        <end position="104"/>
    </location>
</feature>
<evidence type="ECO:0000256" key="1">
    <source>
        <dbReference type="SAM" id="MobiDB-lite"/>
    </source>
</evidence>
<keyword evidence="4" id="KW-1185">Reference proteome</keyword>
<name>A0AAD7C544_9AGAR</name>
<comment type="caution">
    <text evidence="3">The sequence shown here is derived from an EMBL/GenBank/DDBJ whole genome shotgun (WGS) entry which is preliminary data.</text>
</comment>
<reference evidence="3" key="1">
    <citation type="submission" date="2023-03" db="EMBL/GenBank/DDBJ databases">
        <title>Massive genome expansion in bonnet fungi (Mycena s.s.) driven by repeated elements and novel gene families across ecological guilds.</title>
        <authorList>
            <consortium name="Lawrence Berkeley National Laboratory"/>
            <person name="Harder C.B."/>
            <person name="Miyauchi S."/>
            <person name="Viragh M."/>
            <person name="Kuo A."/>
            <person name="Thoen E."/>
            <person name="Andreopoulos B."/>
            <person name="Lu D."/>
            <person name="Skrede I."/>
            <person name="Drula E."/>
            <person name="Henrissat B."/>
            <person name="Morin E."/>
            <person name="Kohler A."/>
            <person name="Barry K."/>
            <person name="LaButti K."/>
            <person name="Morin E."/>
            <person name="Salamov A."/>
            <person name="Lipzen A."/>
            <person name="Mereny Z."/>
            <person name="Hegedus B."/>
            <person name="Baldrian P."/>
            <person name="Stursova M."/>
            <person name="Weitz H."/>
            <person name="Taylor A."/>
            <person name="Grigoriev I.V."/>
            <person name="Nagy L.G."/>
            <person name="Martin F."/>
            <person name="Kauserud H."/>
        </authorList>
    </citation>
    <scope>NUCLEOTIDE SEQUENCE</scope>
    <source>
        <strain evidence="3">9284</strain>
    </source>
</reference>
<dbReference type="Gene3D" id="1.20.900.10">
    <property type="entry name" value="Dbl homology (DH) domain"/>
    <property type="match status" value="1"/>
</dbReference>
<sequence length="1014" mass="110976">MSPISASPVCTPTSVIHSTESVPPEDQAEPDEPFRLRVLPTWIATPPTPPRRPIRRSVTCVVHHPLSPSASLPSAGGLAPEPPPRRIRASSESSLTRSSLSPSENEVAFRTPSTESEFGSEPVLLDPWEVEKGKDDVRKYHALMELLTTEVSYLADLRILFSIYLRNLPTLCRTTSTFSRGPSSRNNSHTHLPRTSMLSDPGLYPLTSIQAKPKPSARHVFTDRQLDLLTRNAEQVLQLHENFVQELRVTMLPLGFSMEMSADAEAEQAERIGNVDAAVEEVSAKFATEASRFDAYQTFCIGHPKALQVVHLVRDQHPAEWEAYEQQCASMVASMNGESSSCTTSPDRSPERAPQSFMGRKKTSSLTSVDDAVRRVRSRANSIKERSTHRLAFLDYMIKPIQRICKYPLLLDQLRSRNSTRAMVTPSARTHVDVVVESAAQAMRHVASAVDEARHRQDVAMQSSLIVSRISLSHPSMATSNMAAAHATLHRLTPSFLSSLGTCLLAGSLDVMHHQSSRPSTTGANINAKYLGAFLYLGGYLILVKVKGKVYEPRHWFSLADFDIVDLEEEDTSLPCTFSLTCKGHQFDLTAACQKEKDAWLSSIHESRLHPPSWINEPTVSIHLDGKGETVPSTLDGPYEMINALPTIQSLPELAKDDISPDLTESVLAAFRGQVPQNPEVLKAEMPSKPEAVTSRRSSTASVKAIFTPTSDADTILIRRSSPAARSQVDQGLQDVISEPVLAARSYASTREELFQAPKILRSFPRSNSALSLTGLTKNRLSRHESVRVPRRKSLAAEDKTSATLGRQKQRLKKLSIISTSEAESLYQPPSDLSASTFSQCSSLTSALTSPASDSPPISEQIPGSRRPSIVTHSVRTSPAQLECLTSSPAASTSSKNSDSYRTLTQGFLRRWTKGHRRSRSAPDDQNIPDAASRAQSPVLPEVEFGAALSLTVSPEQIIQAPAPTVVPRLLSPGAPVAFRHSSAESPATPFPLPTSKKSSIFKRLRGIDLGLTP</sequence>
<feature type="compositionally biased region" description="Polar residues" evidence="1">
    <location>
        <begin position="1"/>
        <end position="21"/>
    </location>
</feature>
<dbReference type="AlphaFoldDB" id="A0AAD7C544"/>
<proteinExistence type="predicted"/>
<feature type="domain" description="DH" evidence="2">
    <location>
        <begin position="138"/>
        <end position="453"/>
    </location>
</feature>
<dbReference type="SUPFAM" id="SSF50729">
    <property type="entry name" value="PH domain-like"/>
    <property type="match status" value="1"/>
</dbReference>
<feature type="compositionally biased region" description="Low complexity" evidence="1">
    <location>
        <begin position="846"/>
        <end position="856"/>
    </location>
</feature>
<dbReference type="Proteomes" id="UP001221142">
    <property type="component" value="Unassembled WGS sequence"/>
</dbReference>
<feature type="region of interest" description="Disordered" evidence="1">
    <location>
        <begin position="177"/>
        <end position="197"/>
    </location>
</feature>
<organism evidence="3 4">
    <name type="scientific">Roridomyces roridus</name>
    <dbReference type="NCBI Taxonomy" id="1738132"/>
    <lineage>
        <taxon>Eukaryota</taxon>
        <taxon>Fungi</taxon>
        <taxon>Dikarya</taxon>
        <taxon>Basidiomycota</taxon>
        <taxon>Agaricomycotina</taxon>
        <taxon>Agaricomycetes</taxon>
        <taxon>Agaricomycetidae</taxon>
        <taxon>Agaricales</taxon>
        <taxon>Marasmiineae</taxon>
        <taxon>Mycenaceae</taxon>
        <taxon>Roridomyces</taxon>
    </lineage>
</organism>
<feature type="region of interest" description="Disordered" evidence="1">
    <location>
        <begin position="912"/>
        <end position="935"/>
    </location>
</feature>
<dbReference type="PROSITE" id="PS50010">
    <property type="entry name" value="DH_2"/>
    <property type="match status" value="1"/>
</dbReference>
<dbReference type="EMBL" id="JARKIF010000005">
    <property type="protein sequence ID" value="KAJ7638991.1"/>
    <property type="molecule type" value="Genomic_DNA"/>
</dbReference>
<evidence type="ECO:0000313" key="4">
    <source>
        <dbReference type="Proteomes" id="UP001221142"/>
    </source>
</evidence>
<dbReference type="InterPro" id="IPR011993">
    <property type="entry name" value="PH-like_dom_sf"/>
</dbReference>
<accession>A0AAD7C544</accession>
<dbReference type="Pfam" id="PF00621">
    <property type="entry name" value="RhoGEF"/>
    <property type="match status" value="1"/>
</dbReference>
<dbReference type="PANTHER" id="PTHR45818">
    <property type="entry name" value="PROTEIN VAV"/>
    <property type="match status" value="1"/>
</dbReference>
<dbReference type="SMART" id="SM00325">
    <property type="entry name" value="RhoGEF"/>
    <property type="match status" value="1"/>
</dbReference>
<dbReference type="SUPFAM" id="SSF48065">
    <property type="entry name" value="DBL homology domain (DH-domain)"/>
    <property type="match status" value="1"/>
</dbReference>
<protein>
    <recommendedName>
        <fullName evidence="2">DH domain-containing protein</fullName>
    </recommendedName>
</protein>
<evidence type="ECO:0000313" key="3">
    <source>
        <dbReference type="EMBL" id="KAJ7638991.1"/>
    </source>
</evidence>
<dbReference type="Gene3D" id="2.30.29.30">
    <property type="entry name" value="Pleckstrin-homology domain (PH domain)/Phosphotyrosine-binding domain (PTB)"/>
    <property type="match status" value="1"/>
</dbReference>
<feature type="compositionally biased region" description="Polar residues" evidence="1">
    <location>
        <begin position="177"/>
        <end position="190"/>
    </location>
</feature>
<feature type="compositionally biased region" description="Polar residues" evidence="1">
    <location>
        <begin position="336"/>
        <end position="347"/>
    </location>
</feature>
<evidence type="ECO:0000259" key="2">
    <source>
        <dbReference type="PROSITE" id="PS50010"/>
    </source>
</evidence>
<dbReference type="PANTHER" id="PTHR45818:SF3">
    <property type="entry name" value="PROTEIN VAV"/>
    <property type="match status" value="1"/>
</dbReference>
<dbReference type="InterPro" id="IPR000219">
    <property type="entry name" value="DH_dom"/>
</dbReference>
<dbReference type="GO" id="GO:0005737">
    <property type="term" value="C:cytoplasm"/>
    <property type="evidence" value="ECO:0007669"/>
    <property type="project" value="TreeGrafter"/>
</dbReference>
<feature type="region of interest" description="Disordered" evidence="1">
    <location>
        <begin position="846"/>
        <end position="877"/>
    </location>
</feature>
<feature type="region of interest" description="Disordered" evidence="1">
    <location>
        <begin position="336"/>
        <end position="369"/>
    </location>
</feature>
<dbReference type="GO" id="GO:0005085">
    <property type="term" value="F:guanyl-nucleotide exchange factor activity"/>
    <property type="evidence" value="ECO:0007669"/>
    <property type="project" value="InterPro"/>
</dbReference>
<feature type="region of interest" description="Disordered" evidence="1">
    <location>
        <begin position="1"/>
        <end position="34"/>
    </location>
</feature>
<feature type="region of interest" description="Disordered" evidence="1">
    <location>
        <begin position="69"/>
        <end position="120"/>
    </location>
</feature>
<dbReference type="InterPro" id="IPR035899">
    <property type="entry name" value="DBL_dom_sf"/>
</dbReference>